<dbReference type="RefSeq" id="XP_005761958.1">
    <property type="nucleotide sequence ID" value="XM_005761901.1"/>
</dbReference>
<dbReference type="GO" id="GO:0005737">
    <property type="term" value="C:cytoplasm"/>
    <property type="evidence" value="ECO:0007669"/>
    <property type="project" value="TreeGrafter"/>
</dbReference>
<dbReference type="Proteomes" id="UP000013827">
    <property type="component" value="Unassembled WGS sequence"/>
</dbReference>
<name>A0A0D3IE44_EMIH1</name>
<protein>
    <recommendedName>
        <fullName evidence="2">Splicing factor Cactin</fullName>
    </recommendedName>
</protein>
<dbReference type="InterPro" id="IPR018816">
    <property type="entry name" value="Cactin_central"/>
</dbReference>
<keyword evidence="3" id="KW-0175">Coiled coil</keyword>
<dbReference type="GO" id="GO:0005681">
    <property type="term" value="C:spliceosomal complex"/>
    <property type="evidence" value="ECO:0007669"/>
    <property type="project" value="TreeGrafter"/>
</dbReference>
<dbReference type="GeneID" id="17255665"/>
<evidence type="ECO:0000259" key="5">
    <source>
        <dbReference type="Pfam" id="PF10312"/>
    </source>
</evidence>
<dbReference type="AlphaFoldDB" id="A0A0D3IE44"/>
<dbReference type="Pfam" id="PF09732">
    <property type="entry name" value="CactinC_cactus"/>
    <property type="match status" value="1"/>
</dbReference>
<reference evidence="6" key="2">
    <citation type="submission" date="2024-10" db="UniProtKB">
        <authorList>
            <consortium name="EnsemblProtists"/>
        </authorList>
    </citation>
    <scope>IDENTIFICATION</scope>
</reference>
<dbReference type="eggNOG" id="KOG2370">
    <property type="taxonomic scope" value="Eukaryota"/>
</dbReference>
<dbReference type="GO" id="GO:0045292">
    <property type="term" value="P:mRNA cis splicing, via spliceosome"/>
    <property type="evidence" value="ECO:0007669"/>
    <property type="project" value="TreeGrafter"/>
</dbReference>
<dbReference type="PANTHER" id="PTHR21737">
    <property type="entry name" value="POLYGLUTAMINE BINDING PROTEIN 1/MARVEL MEMBRANE-ASSOCIATING DOMAIN CONTAINING 3"/>
    <property type="match status" value="1"/>
</dbReference>
<dbReference type="Pfam" id="PF10312">
    <property type="entry name" value="Cactin_mid"/>
    <property type="match status" value="1"/>
</dbReference>
<feature type="domain" description="Splicing factor Cactin C-terminal" evidence="4">
    <location>
        <begin position="271"/>
        <end position="388"/>
    </location>
</feature>
<proteinExistence type="inferred from homology"/>
<sequence length="388" mass="44333">MQGLSTLLFQLGREEEAKVLCREALGIARDVVGVYHPLYQEARATAKRRRHEVAAELQKVKESREKGEREREAWEAEKRQLDKELEQMAFADNQRREDEFQLQQERSRAVRRVEEGRARLVDLLTAGLSLLESDAAPSELLPNEVPDPLAVFEHSSEAELRELQGEISRHSDLDSGNADFWAAMGLVCDDALQASSGDTTVTAEVRGEIDAMLDGKSPAELDELQGQIVELARQDTNADYWGAVLARLRLVRARAVLSGATVGCGGSGPMSKPRRYFNRVHTGYEWNKYNQTHYDHDNPPPKMVQGYKFNVFYPDLIDRRKTPTYSLSPDPGSSDTCILRFHGAPPLDIAFKIVNQEWETNHKRGFRCRFERGILQLYFNFKRHRYRR</sequence>
<dbReference type="InterPro" id="IPR019134">
    <property type="entry name" value="Cactin_C"/>
</dbReference>
<evidence type="ECO:0000256" key="1">
    <source>
        <dbReference type="ARBA" id="ARBA00006895"/>
    </source>
</evidence>
<evidence type="ECO:0000256" key="3">
    <source>
        <dbReference type="SAM" id="Coils"/>
    </source>
</evidence>
<dbReference type="HOGENOM" id="CLU_058329_0_0_1"/>
<dbReference type="SMART" id="SM01050">
    <property type="entry name" value="CactinC_cactus"/>
    <property type="match status" value="1"/>
</dbReference>
<dbReference type="KEGG" id="ehx:EMIHUDRAFT_461772"/>
<feature type="coiled-coil region" evidence="3">
    <location>
        <begin position="50"/>
        <end position="91"/>
    </location>
</feature>
<accession>A0A0D3IE44</accession>
<dbReference type="EnsemblProtists" id="EOD09529">
    <property type="protein sequence ID" value="EOD09529"/>
    <property type="gene ID" value="EMIHUDRAFT_461772"/>
</dbReference>
<dbReference type="STRING" id="2903.R1DLG3"/>
<evidence type="ECO:0000313" key="6">
    <source>
        <dbReference type="EnsemblProtists" id="EOD09529"/>
    </source>
</evidence>
<evidence type="ECO:0000259" key="4">
    <source>
        <dbReference type="Pfam" id="PF09732"/>
    </source>
</evidence>
<dbReference type="PANTHER" id="PTHR21737:SF4">
    <property type="entry name" value="SPLICING FACTOR CACTIN"/>
    <property type="match status" value="1"/>
</dbReference>
<dbReference type="PaxDb" id="2903-EOD09529"/>
<comment type="similarity">
    <text evidence="1">Belongs to the CACTIN family.</text>
</comment>
<feature type="domain" description="Splicing factor cactin central" evidence="5">
    <location>
        <begin position="84"/>
        <end position="258"/>
    </location>
</feature>
<organism evidence="6 7">
    <name type="scientific">Emiliania huxleyi (strain CCMP1516)</name>
    <dbReference type="NCBI Taxonomy" id="280463"/>
    <lineage>
        <taxon>Eukaryota</taxon>
        <taxon>Haptista</taxon>
        <taxon>Haptophyta</taxon>
        <taxon>Prymnesiophyceae</taxon>
        <taxon>Isochrysidales</taxon>
        <taxon>Noelaerhabdaceae</taxon>
        <taxon>Emiliania</taxon>
    </lineage>
</organism>
<keyword evidence="7" id="KW-1185">Reference proteome</keyword>
<evidence type="ECO:0000256" key="2">
    <source>
        <dbReference type="ARBA" id="ARBA00034534"/>
    </source>
</evidence>
<reference evidence="7" key="1">
    <citation type="journal article" date="2013" name="Nature">
        <title>Pan genome of the phytoplankton Emiliania underpins its global distribution.</title>
        <authorList>
            <person name="Read B.A."/>
            <person name="Kegel J."/>
            <person name="Klute M.J."/>
            <person name="Kuo A."/>
            <person name="Lefebvre S.C."/>
            <person name="Maumus F."/>
            <person name="Mayer C."/>
            <person name="Miller J."/>
            <person name="Monier A."/>
            <person name="Salamov A."/>
            <person name="Young J."/>
            <person name="Aguilar M."/>
            <person name="Claverie J.M."/>
            <person name="Frickenhaus S."/>
            <person name="Gonzalez K."/>
            <person name="Herman E.K."/>
            <person name="Lin Y.C."/>
            <person name="Napier J."/>
            <person name="Ogata H."/>
            <person name="Sarno A.F."/>
            <person name="Shmutz J."/>
            <person name="Schroeder D."/>
            <person name="de Vargas C."/>
            <person name="Verret F."/>
            <person name="von Dassow P."/>
            <person name="Valentin K."/>
            <person name="Van de Peer Y."/>
            <person name="Wheeler G."/>
            <person name="Dacks J.B."/>
            <person name="Delwiche C.F."/>
            <person name="Dyhrman S.T."/>
            <person name="Glockner G."/>
            <person name="John U."/>
            <person name="Richards T."/>
            <person name="Worden A.Z."/>
            <person name="Zhang X."/>
            <person name="Grigoriev I.V."/>
            <person name="Allen A.E."/>
            <person name="Bidle K."/>
            <person name="Borodovsky M."/>
            <person name="Bowler C."/>
            <person name="Brownlee C."/>
            <person name="Cock J.M."/>
            <person name="Elias M."/>
            <person name="Gladyshev V.N."/>
            <person name="Groth M."/>
            <person name="Guda C."/>
            <person name="Hadaegh A."/>
            <person name="Iglesias-Rodriguez M.D."/>
            <person name="Jenkins J."/>
            <person name="Jones B.M."/>
            <person name="Lawson T."/>
            <person name="Leese F."/>
            <person name="Lindquist E."/>
            <person name="Lobanov A."/>
            <person name="Lomsadze A."/>
            <person name="Malik S.B."/>
            <person name="Marsh M.E."/>
            <person name="Mackinder L."/>
            <person name="Mock T."/>
            <person name="Mueller-Roeber B."/>
            <person name="Pagarete A."/>
            <person name="Parker M."/>
            <person name="Probert I."/>
            <person name="Quesneville H."/>
            <person name="Raines C."/>
            <person name="Rensing S.A."/>
            <person name="Riano-Pachon D.M."/>
            <person name="Richier S."/>
            <person name="Rokitta S."/>
            <person name="Shiraiwa Y."/>
            <person name="Soanes D.M."/>
            <person name="van der Giezen M."/>
            <person name="Wahlund T.M."/>
            <person name="Williams B."/>
            <person name="Wilson W."/>
            <person name="Wolfe G."/>
            <person name="Wurch L.L."/>
        </authorList>
    </citation>
    <scope>NUCLEOTIDE SEQUENCE</scope>
</reference>
<evidence type="ECO:0000313" key="7">
    <source>
        <dbReference type="Proteomes" id="UP000013827"/>
    </source>
</evidence>